<dbReference type="InterPro" id="IPR017841">
    <property type="entry name" value="Hopanoid_biosynth_HpnN"/>
</dbReference>
<dbReference type="SUPFAM" id="SSF82866">
    <property type="entry name" value="Multidrug efflux transporter AcrB transmembrane domain"/>
    <property type="match status" value="2"/>
</dbReference>
<feature type="transmembrane region" description="Helical" evidence="6">
    <location>
        <begin position="714"/>
        <end position="734"/>
    </location>
</feature>
<comment type="subcellular location">
    <subcellularLocation>
        <location evidence="1">Cell membrane</location>
        <topology evidence="1">Multi-pass membrane protein</topology>
    </subcellularLocation>
</comment>
<proteinExistence type="predicted"/>
<keyword evidence="4 6" id="KW-1133">Transmembrane helix</keyword>
<evidence type="ECO:0000313" key="8">
    <source>
        <dbReference type="EMBL" id="MFC5067242.1"/>
    </source>
</evidence>
<dbReference type="Proteomes" id="UP001595796">
    <property type="component" value="Unassembled WGS sequence"/>
</dbReference>
<protein>
    <submittedName>
        <fullName evidence="8">MMPL family transporter</fullName>
    </submittedName>
</protein>
<feature type="transmembrane region" description="Helical" evidence="6">
    <location>
        <begin position="835"/>
        <end position="854"/>
    </location>
</feature>
<feature type="transmembrane region" description="Helical" evidence="6">
    <location>
        <begin position="299"/>
        <end position="322"/>
    </location>
</feature>
<evidence type="ECO:0000256" key="1">
    <source>
        <dbReference type="ARBA" id="ARBA00004651"/>
    </source>
</evidence>
<feature type="transmembrane region" description="Helical" evidence="6">
    <location>
        <begin position="453"/>
        <end position="471"/>
    </location>
</feature>
<sequence length="875" mass="93254">MLNRFIARAVEVFTGRVTLVILAALLIAGGCGFYAAHHFRINTNINDLLSAELPWRKEQLAYQKAFPQRPRQIIVVVQAPTAELTSAATSALVDDLSKQTDHFTAVEDAQGDAYFRKNGLLFLPTEKVRDTTNNMMDAEPLLGTFATDPSIRGLMEALRKGLDGIDGGDVTLDGMAPLLNSASDTIETTASNGFPTFSWKRLLPQQEGQPNGLRRILLLTAKLDLGSLTPGAKATGAVRKAISDLDLAGKYHADVRLTGTVPITDEEFSSVNDGAAVNGAITGALVVIILWLALRSFRLVFAVCLTLGVGLIITAALGIAMVGAFNPISIAFAVLFVGIGADFAIQFGMQYRENRHELKNTRNALVATAGKIGAPLTLAAVAAAIGFLSFMPTAYAGLAQLGIIAGGGMIVAYVASLVLLPALFKGVRPPEEPHSLTQPFLIPVDNFLKRHRLWVVTLTSLIVLAGAPALMKLQFDFNPLHLRDPNSEAVKTFVELSKDPAVGAQSAQILAKDHDESIALAARLKEVPEVASTRTLDTLVPMQDQAKKLDYIQNAAQVLDQSINGPKQPAPSDQENIAALSKGADELSSAANGRTGPGAEAAKRLAGNLRNLATADEDHRDKAGEAVLVPLQQNMDDLRLLLTAGPVDANSVPKVIAQDWVTPDGRYRVDILPKGDPNDNDTLLNFARAIEKIDSRATGPAVDTLNWGRAIITAFAQASGLALLGIAILLWIVLRSIKDVAATLVPLIVAALMTFEICGLTGFALNYANIIALPVLLGVGVAFKIYYIVAWQRGQTDFLQSTLTRAVFFSALLTAVAFGSLWFSVHPGTSSMGKLLALSFACTLASALLFQPALMGEPRKKPEAEPKAEPVARGA</sequence>
<dbReference type="RefSeq" id="WP_114957145.1">
    <property type="nucleotide sequence ID" value="NZ_JBHSJF010000004.1"/>
</dbReference>
<feature type="transmembrane region" description="Helical" evidence="6">
    <location>
        <begin position="372"/>
        <end position="395"/>
    </location>
</feature>
<dbReference type="EMBL" id="JBHSJF010000004">
    <property type="protein sequence ID" value="MFC5067242.1"/>
    <property type="molecule type" value="Genomic_DNA"/>
</dbReference>
<keyword evidence="3 6" id="KW-0812">Transmembrane</keyword>
<dbReference type="PANTHER" id="PTHR33406:SF13">
    <property type="entry name" value="MEMBRANE PROTEIN YDFJ"/>
    <property type="match status" value="1"/>
</dbReference>
<evidence type="ECO:0000256" key="4">
    <source>
        <dbReference type="ARBA" id="ARBA00022989"/>
    </source>
</evidence>
<feature type="transmembrane region" description="Helical" evidence="6">
    <location>
        <begin position="771"/>
        <end position="791"/>
    </location>
</feature>
<feature type="transmembrane region" description="Helical" evidence="6">
    <location>
        <begin position="328"/>
        <end position="351"/>
    </location>
</feature>
<keyword evidence="5 6" id="KW-0472">Membrane</keyword>
<dbReference type="PANTHER" id="PTHR33406">
    <property type="entry name" value="MEMBRANE PROTEIN MJ1562-RELATED"/>
    <property type="match status" value="1"/>
</dbReference>
<feature type="transmembrane region" description="Helical" evidence="6">
    <location>
        <begin position="741"/>
        <end position="765"/>
    </location>
</feature>
<dbReference type="InterPro" id="IPR050545">
    <property type="entry name" value="Mycobact_MmpL"/>
</dbReference>
<keyword evidence="9" id="KW-1185">Reference proteome</keyword>
<feature type="transmembrane region" description="Helical" evidence="6">
    <location>
        <begin position="803"/>
        <end position="823"/>
    </location>
</feature>
<dbReference type="NCBIfam" id="TIGR03480">
    <property type="entry name" value="HpnN"/>
    <property type="match status" value="1"/>
</dbReference>
<dbReference type="Gene3D" id="1.20.1640.10">
    <property type="entry name" value="Multidrug efflux transporter AcrB transmembrane domain"/>
    <property type="match status" value="2"/>
</dbReference>
<dbReference type="InterPro" id="IPR004869">
    <property type="entry name" value="MMPL_dom"/>
</dbReference>
<evidence type="ECO:0000259" key="7">
    <source>
        <dbReference type="Pfam" id="PF03176"/>
    </source>
</evidence>
<evidence type="ECO:0000313" key="9">
    <source>
        <dbReference type="Proteomes" id="UP001595796"/>
    </source>
</evidence>
<accession>A0ABV9Z0C5</accession>
<dbReference type="PROSITE" id="PS51257">
    <property type="entry name" value="PROKAR_LIPOPROTEIN"/>
    <property type="match status" value="1"/>
</dbReference>
<feature type="transmembrane region" description="Helical" evidence="6">
    <location>
        <begin position="401"/>
        <end position="424"/>
    </location>
</feature>
<name>A0ABV9Z0C5_9HYPH</name>
<comment type="caution">
    <text evidence="8">The sequence shown here is derived from an EMBL/GenBank/DDBJ whole genome shotgun (WGS) entry which is preliminary data.</text>
</comment>
<evidence type="ECO:0000256" key="5">
    <source>
        <dbReference type="ARBA" id="ARBA00023136"/>
    </source>
</evidence>
<evidence type="ECO:0000256" key="2">
    <source>
        <dbReference type="ARBA" id="ARBA00022475"/>
    </source>
</evidence>
<feature type="domain" description="Membrane transport protein MMPL" evidence="7">
    <location>
        <begin position="62"/>
        <end position="424"/>
    </location>
</feature>
<evidence type="ECO:0000256" key="3">
    <source>
        <dbReference type="ARBA" id="ARBA00022692"/>
    </source>
</evidence>
<evidence type="ECO:0000256" key="6">
    <source>
        <dbReference type="SAM" id="Phobius"/>
    </source>
</evidence>
<feature type="transmembrane region" description="Helical" evidence="6">
    <location>
        <begin position="12"/>
        <end position="36"/>
    </location>
</feature>
<gene>
    <name evidence="8" type="ORF">ACFPFW_04340</name>
</gene>
<keyword evidence="2" id="KW-1003">Cell membrane</keyword>
<reference evidence="9" key="1">
    <citation type="journal article" date="2019" name="Int. J. Syst. Evol. Microbiol.">
        <title>The Global Catalogue of Microorganisms (GCM) 10K type strain sequencing project: providing services to taxonomists for standard genome sequencing and annotation.</title>
        <authorList>
            <consortium name="The Broad Institute Genomics Platform"/>
            <consortium name="The Broad Institute Genome Sequencing Center for Infectious Disease"/>
            <person name="Wu L."/>
            <person name="Ma J."/>
        </authorList>
    </citation>
    <scope>NUCLEOTIDE SEQUENCE [LARGE SCALE GENOMIC DNA]</scope>
    <source>
        <strain evidence="9">CGMCC 1.16444</strain>
    </source>
</reference>
<dbReference type="Pfam" id="PF03176">
    <property type="entry name" value="MMPL"/>
    <property type="match status" value="1"/>
</dbReference>
<organism evidence="8 9">
    <name type="scientific">Flaviflagellibacter deserti</name>
    <dbReference type="NCBI Taxonomy" id="2267266"/>
    <lineage>
        <taxon>Bacteria</taxon>
        <taxon>Pseudomonadati</taxon>
        <taxon>Pseudomonadota</taxon>
        <taxon>Alphaproteobacteria</taxon>
        <taxon>Hyphomicrobiales</taxon>
        <taxon>Flaviflagellibacter</taxon>
    </lineage>
</organism>
<feature type="transmembrane region" description="Helical" evidence="6">
    <location>
        <begin position="275"/>
        <end position="294"/>
    </location>
</feature>